<dbReference type="CDD" id="cd22224">
    <property type="entry name" value="HkD_NuMA"/>
    <property type="match status" value="1"/>
</dbReference>
<evidence type="ECO:0000256" key="5">
    <source>
        <dbReference type="SAM" id="Coils"/>
    </source>
</evidence>
<evidence type="ECO:0000256" key="3">
    <source>
        <dbReference type="ARBA" id="ARBA00022553"/>
    </source>
</evidence>
<dbReference type="Proteomes" id="UP000265140">
    <property type="component" value="Chromosome 1"/>
</dbReference>
<feature type="coiled-coil region" evidence="5">
    <location>
        <begin position="1629"/>
        <end position="1667"/>
    </location>
</feature>
<name>A0A3P8Y2A4_ESOLU</name>
<protein>
    <recommendedName>
        <fullName evidence="7">Nuclear mitotic apparatus protein 1 N-terminal hook domain-containing protein</fullName>
    </recommendedName>
</protein>
<feature type="coiled-coil region" evidence="5">
    <location>
        <begin position="734"/>
        <end position="983"/>
    </location>
</feature>
<dbReference type="RefSeq" id="XP_019905221.2">
    <property type="nucleotide sequence ID" value="XM_020049662.2"/>
</dbReference>
<feature type="compositionally biased region" description="Basic and acidic residues" evidence="6">
    <location>
        <begin position="1872"/>
        <end position="1881"/>
    </location>
</feature>
<dbReference type="InParanoid" id="A0A3P8Y2A4"/>
<feature type="domain" description="Nuclear mitotic apparatus protein 1 N-terminal hook" evidence="7">
    <location>
        <begin position="6"/>
        <end position="154"/>
    </location>
</feature>
<reference evidence="9" key="1">
    <citation type="journal article" date="2014" name="PLoS ONE">
        <title>The genome and linkage map of the northern pike (Esox lucius): conserved synteny revealed between the salmonid sister group and the Neoteleostei.</title>
        <authorList>
            <person name="Rondeau E.B."/>
            <person name="Minkley D.R."/>
            <person name="Leong J.S."/>
            <person name="Messmer A.M."/>
            <person name="Jantzen J.R."/>
            <person name="von Schalburg K.R."/>
            <person name="Lemon C."/>
            <person name="Bird N.H."/>
            <person name="Koop B.F."/>
        </authorList>
    </citation>
    <scope>NUCLEOTIDE SEQUENCE</scope>
</reference>
<feature type="compositionally biased region" description="Basic and acidic residues" evidence="6">
    <location>
        <begin position="2196"/>
        <end position="2209"/>
    </location>
</feature>
<dbReference type="GeneID" id="105024060"/>
<sequence>MKIHRDKENALLHWINHLNVDDPVRAIKELHDGVVLMKVVYKLRKEEPPKSCVGQPVKERLKLVSDFLQGKNECKTEQGAAISWDNITDGINLEVELSKVVVLLLYHSVMNSHIALNGLEPKFEVELASMLRFVLENENSLFLSKNLEKYLQKKLLFSLSSDVSSDVSSSFTSPSASVFSDNESPVIHRKKGTRSVQFLDLNTVASSSVSSPLQEVMNTPQFQLKKLQTQLRQERDMRDELEKDLASSASALDHRESQICQLQFRIEKLLREKAEQEQEPRDELRDLLSKNEGLRSRLHEVLKQCQELKTSSSQMERKVDDLTEENGMLSSQMREVIARLASAEAEVLRLTEAQDLAKAEWSSRHSYLQAELSQAMAQKEFLTEQMLILQSKISSLEDELQKAQTQESGEVMGPIMEWEQLKEYECTIARLEGEREQSAALMQSIAQENQRSMEELQQQLRLAEDQFQAVQEQNKEMSANLGKMEETLSLKETRLKGLEEQLQTATSLALQRHQEMLALQEELASLKKEVTWLQEEVEKRCATEALAAEKAREKDCKVVELEMSVSDLQQQLGSAVQCIDAKSQDCERLEKVVELREAQLQELRQQEEATREEATHLRQEVSTNVLNLQAVQREMEALKVELERQQDELRGKESRHQLRAAELQQSLEEQEAAVRMLNQQEERARNEATLKMEALQAQMEEVSSLAAAKDLQLCTLREEATLLRQEISTHVSHLEQVQKEKGELKELAERARVEATLKMEDLQAQMEEVSSLATAKDLQICTLREEATALQGQLAKQEQVISHQEELLQDAHREKESVERLREELAGQQEELKGELIIQQEKAAELQRSLKEEQEALRELKVKEAIAREDATRLCQEISTYVSHLEQAQKEKGELKEQEESARKEASLKMEALQAQMEEMTSLAAAKDLQLCTLREEATLLRQEISTHVSHLEQVQKEKGELKEQEERAREAATLKMEALQAQMGEASSLAATKDQQLCTLSEEAIQLRLEISTHVSHLEQVQKENGELKEQEERARVEATLKMEDLQAQMEEVSSLAAAKDQQLCTLREEATALQGQLAKQEQEVSHQKELLQEAHKEKELVETLREELVRQEKDLKGALTIQEEKAADLQKSLKEAQEALSALNVKEASAREEATRFCQEISTHVRHLEEMQKEKEALQEQEERAREEATLKMEALQAQIEEVSSLAAALELHLCTLREEAILLRQENTKQAADLEVAQREKVQLEGLLSKEHTALHEQLSKQQEELKGEVSLHQQKATELQQILEAKDEALRGLKEQLIKQQEDCCLQKEELQVSQSVAVQQKEAVEALRLEMSLHEQRAADLQQSFEEKEAALKELEERAREEAIRLNQEISTNVNHLQQVQKENGELKEQQQSAKEEATQKIQALQAQIEEVSSLATARDQQLCTLREEATRLRQENTQQAAHLEEVQREKVQLKGLLSKEHTALNEQLAMQLEELRGEVSLHQQSATELQQSLEEKEAALKELREQEESIQNEASQLRQEISTHVSHLEQVQKEKEELKEQEERAREEALQAQTAMSCLAAAKDLQLCTLREEATLLHQEVSMHVRHLEEAEKKKIESEGLLRKENIALLEQNVKQKEEMGMLLEVQSAAAREREELARQREELREELSVLQQEKKALLSQVLQAKQIQTELEGSVAELQAQRETSQSEQRKQLDTLLLEKQRLLESNEVLERKCNTAQRLEAVLQEERAFMQERMDGANKLKTQNHELQQLLTAQTEVVEHYKAQMEKAKTHYSGKKQQLVKVQAELTELQRVVEVKEHAVDSVTAEMKLLQKELEKARSKENLLSTKVNTLKAQLAFADCQLREKPSVRMERGPGRMENAQSRARQETSRDSLDLSLDDSLNTTTRPSLPEESSTPLVRSSERLAAKRQALGQEGSLETLFFTPMNTRQINRTSTERRLENSITSLGDLALDSAKRPPTTSTKRRRTTQVVNITMSKKTPGRGEAGGDSDNETFYTVSSARSHPNNTRTHNTRPSSMDITSMPGIVNHASSDQLLHLPGYRRSTIHAAPARSTSQFCVGAENEPEHAVDDWVRIAELQARNQACLPHLKSSYPLESRPSLGPSFSITDDDLRTGDPSETIRRASMMPGQIQESLQSHRLSLHLGQVDRTEFSGPAYSSHRLSLMPQNSNSTLSHQNTQGVRTSTLKRSAKEQQPDTPEAKRAVTSCFPRPLTPKGGYFGTSNNQNRQIKSPSARRQSMAFSIDNTPQKAASKSGFIRRGMNKIRNSARKSPAPATRRSPGNTSSRVSRSGAAKSPCTGTGSGKSPQLGGKAQRKSPRTNNSKSPKIPSSARKDPGLLAGI</sequence>
<feature type="coiled-coil region" evidence="5">
    <location>
        <begin position="1015"/>
        <end position="1215"/>
    </location>
</feature>
<dbReference type="PANTHER" id="PTHR18902">
    <property type="entry name" value="NUCLEAR MITOTIC APPARATUS PROTEIN 1-RELATED"/>
    <property type="match status" value="1"/>
</dbReference>
<keyword evidence="3" id="KW-0597">Phosphoprotein</keyword>
<dbReference type="FunCoup" id="A0A3P8Y2A4">
    <property type="interactions" value="1228"/>
</dbReference>
<dbReference type="InterPro" id="IPR051841">
    <property type="entry name" value="MT-Golgi_org_protein"/>
</dbReference>
<feature type="coiled-coil region" evidence="5">
    <location>
        <begin position="1780"/>
        <end position="1842"/>
    </location>
</feature>
<reference evidence="8" key="3">
    <citation type="submission" date="2025-08" db="UniProtKB">
        <authorList>
            <consortium name="Ensembl"/>
        </authorList>
    </citation>
    <scope>IDENTIFICATION</scope>
</reference>
<dbReference type="GO" id="GO:0005813">
    <property type="term" value="C:centrosome"/>
    <property type="evidence" value="ECO:0007669"/>
    <property type="project" value="TreeGrafter"/>
</dbReference>
<dbReference type="GO" id="GO:0005737">
    <property type="term" value="C:cytoplasm"/>
    <property type="evidence" value="ECO:0007669"/>
    <property type="project" value="UniProtKB-SubCell"/>
</dbReference>
<proteinExistence type="predicted"/>
<dbReference type="PANTHER" id="PTHR18902:SF24">
    <property type="entry name" value="NUCLEAR MITOTIC APPARATUS PROTEIN 1"/>
    <property type="match status" value="1"/>
</dbReference>
<keyword evidence="4 5" id="KW-0175">Coiled coil</keyword>
<dbReference type="SUPFAM" id="SSF116907">
    <property type="entry name" value="Hook domain"/>
    <property type="match status" value="1"/>
</dbReference>
<accession>A0A3P8Y2A4</accession>
<dbReference type="GO" id="GO:0008017">
    <property type="term" value="F:microtubule binding"/>
    <property type="evidence" value="ECO:0007669"/>
    <property type="project" value="TreeGrafter"/>
</dbReference>
<comment type="subcellular location">
    <subcellularLocation>
        <location evidence="1">Cytoplasm</location>
    </subcellularLocation>
</comment>
<evidence type="ECO:0000313" key="9">
    <source>
        <dbReference type="Proteomes" id="UP000265140"/>
    </source>
</evidence>
<reference evidence="8" key="4">
    <citation type="submission" date="2025-09" db="UniProtKB">
        <authorList>
            <consortium name="Ensembl"/>
        </authorList>
    </citation>
    <scope>IDENTIFICATION</scope>
</reference>
<dbReference type="Pfam" id="PF21670">
    <property type="entry name" value="HOOK_N_NuMA"/>
    <property type="match status" value="1"/>
</dbReference>
<evidence type="ECO:0000256" key="6">
    <source>
        <dbReference type="SAM" id="MobiDB-lite"/>
    </source>
</evidence>
<evidence type="ECO:0000259" key="7">
    <source>
        <dbReference type="Pfam" id="PF21670"/>
    </source>
</evidence>
<feature type="compositionally biased region" description="Polar residues" evidence="6">
    <location>
        <begin position="2286"/>
        <end position="2295"/>
    </location>
</feature>
<feature type="region of interest" description="Disordered" evidence="6">
    <location>
        <begin position="1853"/>
        <end position="1908"/>
    </location>
</feature>
<feature type="compositionally biased region" description="Basic and acidic residues" evidence="6">
    <location>
        <begin position="1853"/>
        <end position="1863"/>
    </location>
</feature>
<feature type="region of interest" description="Disordered" evidence="6">
    <location>
        <begin position="2158"/>
        <end position="2348"/>
    </location>
</feature>
<feature type="coiled-coil region" evidence="5">
    <location>
        <begin position="284"/>
        <end position="536"/>
    </location>
</feature>
<keyword evidence="9" id="KW-1185">Reference proteome</keyword>
<dbReference type="GeneTree" id="ENSGT00950000183078"/>
<organism evidence="8 9">
    <name type="scientific">Esox lucius</name>
    <name type="common">Northern pike</name>
    <dbReference type="NCBI Taxonomy" id="8010"/>
    <lineage>
        <taxon>Eukaryota</taxon>
        <taxon>Metazoa</taxon>
        <taxon>Chordata</taxon>
        <taxon>Craniata</taxon>
        <taxon>Vertebrata</taxon>
        <taxon>Euteleostomi</taxon>
        <taxon>Actinopterygii</taxon>
        <taxon>Neopterygii</taxon>
        <taxon>Teleostei</taxon>
        <taxon>Protacanthopterygii</taxon>
        <taxon>Esociformes</taxon>
        <taxon>Esocidae</taxon>
        <taxon>Esox</taxon>
    </lineage>
</organism>
<evidence type="ECO:0000313" key="8">
    <source>
        <dbReference type="Ensembl" id="ENSELUP00000010782.3"/>
    </source>
</evidence>
<reference evidence="8" key="2">
    <citation type="submission" date="2020-02" db="EMBL/GenBank/DDBJ databases">
        <title>Esox lucius (northern pike) genome, fEsoLuc1, primary haplotype.</title>
        <authorList>
            <person name="Myers G."/>
            <person name="Karagic N."/>
            <person name="Meyer A."/>
            <person name="Pippel M."/>
            <person name="Reichard M."/>
            <person name="Winkler S."/>
            <person name="Tracey A."/>
            <person name="Sims Y."/>
            <person name="Howe K."/>
            <person name="Rhie A."/>
            <person name="Formenti G."/>
            <person name="Durbin R."/>
            <person name="Fedrigo O."/>
            <person name="Jarvis E.D."/>
        </authorList>
    </citation>
    <scope>NUCLEOTIDE SEQUENCE [LARGE SCALE GENOMIC DNA]</scope>
</reference>
<dbReference type="GO" id="GO:0000922">
    <property type="term" value="C:spindle pole"/>
    <property type="evidence" value="ECO:0007669"/>
    <property type="project" value="TreeGrafter"/>
</dbReference>
<dbReference type="GO" id="GO:0000132">
    <property type="term" value="P:establishment of mitotic spindle orientation"/>
    <property type="evidence" value="ECO:0007669"/>
    <property type="project" value="TreeGrafter"/>
</dbReference>
<evidence type="ECO:0000256" key="1">
    <source>
        <dbReference type="ARBA" id="ARBA00004496"/>
    </source>
</evidence>
<dbReference type="InterPro" id="IPR048724">
    <property type="entry name" value="NuMA_N_HOOK"/>
</dbReference>
<feature type="coiled-coil region" evidence="5">
    <location>
        <begin position="1259"/>
        <end position="1561"/>
    </location>
</feature>
<dbReference type="GO" id="GO:0005876">
    <property type="term" value="C:spindle microtubule"/>
    <property type="evidence" value="ECO:0007669"/>
    <property type="project" value="TreeGrafter"/>
</dbReference>
<keyword evidence="2" id="KW-0963">Cytoplasm</keyword>
<feature type="compositionally biased region" description="Polar residues" evidence="6">
    <location>
        <begin position="2172"/>
        <end position="2194"/>
    </location>
</feature>
<dbReference type="Ensembl" id="ENSELUT00000001571.3">
    <property type="protein sequence ID" value="ENSELUP00000010782.3"/>
    <property type="gene ID" value="ENSELUG00000011268.3"/>
</dbReference>
<feature type="compositionally biased region" description="Polar residues" evidence="6">
    <location>
        <begin position="2227"/>
        <end position="2258"/>
    </location>
</feature>
<feature type="coiled-coil region" evidence="5">
    <location>
        <begin position="1700"/>
        <end position="1734"/>
    </location>
</feature>
<dbReference type="Bgee" id="ENSELUG00000011268">
    <property type="expression patterns" value="Expressed in ovary and 12 other cell types or tissues"/>
</dbReference>
<feature type="coiled-coil region" evidence="5">
    <location>
        <begin position="586"/>
        <end position="705"/>
    </location>
</feature>
<dbReference type="OMA" id="EAFRQCQ"/>
<evidence type="ECO:0000256" key="2">
    <source>
        <dbReference type="ARBA" id="ARBA00022490"/>
    </source>
</evidence>
<feature type="compositionally biased region" description="Low complexity" evidence="6">
    <location>
        <begin position="1882"/>
        <end position="1894"/>
    </location>
</feature>
<gene>
    <name evidence="8" type="primary">NUMA1</name>
</gene>
<evidence type="ECO:0000256" key="4">
    <source>
        <dbReference type="ARBA" id="ARBA00023054"/>
    </source>
</evidence>